<organism evidence="2 3">
    <name type="scientific">Trema orientale</name>
    <name type="common">Charcoal tree</name>
    <name type="synonym">Celtis orientalis</name>
    <dbReference type="NCBI Taxonomy" id="63057"/>
    <lineage>
        <taxon>Eukaryota</taxon>
        <taxon>Viridiplantae</taxon>
        <taxon>Streptophyta</taxon>
        <taxon>Embryophyta</taxon>
        <taxon>Tracheophyta</taxon>
        <taxon>Spermatophyta</taxon>
        <taxon>Magnoliopsida</taxon>
        <taxon>eudicotyledons</taxon>
        <taxon>Gunneridae</taxon>
        <taxon>Pentapetalae</taxon>
        <taxon>rosids</taxon>
        <taxon>fabids</taxon>
        <taxon>Rosales</taxon>
        <taxon>Cannabaceae</taxon>
        <taxon>Trema</taxon>
    </lineage>
</organism>
<gene>
    <name evidence="2" type="ORF">TorRG33x02_123120</name>
</gene>
<evidence type="ECO:0000259" key="1">
    <source>
        <dbReference type="PROSITE" id="PS51192"/>
    </source>
</evidence>
<protein>
    <submittedName>
        <fullName evidence="2">DNA helicase, ATP-dependent</fullName>
    </submittedName>
</protein>
<reference evidence="3" key="1">
    <citation type="submission" date="2016-06" db="EMBL/GenBank/DDBJ databases">
        <title>Parallel loss of symbiosis genes in relatives of nitrogen-fixing non-legume Parasponia.</title>
        <authorList>
            <person name="Van Velzen R."/>
            <person name="Holmer R."/>
            <person name="Bu F."/>
            <person name="Rutten L."/>
            <person name="Van Zeijl A."/>
            <person name="Liu W."/>
            <person name="Santuari L."/>
            <person name="Cao Q."/>
            <person name="Sharma T."/>
            <person name="Shen D."/>
            <person name="Roswanjaya Y."/>
            <person name="Wardhani T."/>
            <person name="Kalhor M.S."/>
            <person name="Jansen J."/>
            <person name="Van den Hoogen J."/>
            <person name="Gungor B."/>
            <person name="Hartog M."/>
            <person name="Hontelez J."/>
            <person name="Verver J."/>
            <person name="Yang W.-C."/>
            <person name="Schijlen E."/>
            <person name="Repin R."/>
            <person name="Schilthuizen M."/>
            <person name="Schranz E."/>
            <person name="Heidstra R."/>
            <person name="Miyata K."/>
            <person name="Fedorova E."/>
            <person name="Kohlen W."/>
            <person name="Bisseling T."/>
            <person name="Smit S."/>
            <person name="Geurts R."/>
        </authorList>
    </citation>
    <scope>NUCLEOTIDE SEQUENCE [LARGE SCALE GENOMIC DNA]</scope>
    <source>
        <strain evidence="3">cv. RG33-2</strain>
    </source>
</reference>
<dbReference type="STRING" id="63057.A0A2P5F2G5"/>
<evidence type="ECO:0000313" key="2">
    <source>
        <dbReference type="EMBL" id="PON91981.1"/>
    </source>
</evidence>
<dbReference type="Pfam" id="PF00270">
    <property type="entry name" value="DEAD"/>
    <property type="match status" value="1"/>
</dbReference>
<dbReference type="InterPro" id="IPR014001">
    <property type="entry name" value="Helicase_ATP-bd"/>
</dbReference>
<dbReference type="GO" id="GO:0005524">
    <property type="term" value="F:ATP binding"/>
    <property type="evidence" value="ECO:0007669"/>
    <property type="project" value="InterPro"/>
</dbReference>
<dbReference type="GO" id="GO:0003676">
    <property type="term" value="F:nucleic acid binding"/>
    <property type="evidence" value="ECO:0007669"/>
    <property type="project" value="InterPro"/>
</dbReference>
<dbReference type="EMBL" id="JXTC01000070">
    <property type="protein sequence ID" value="PON91981.1"/>
    <property type="molecule type" value="Genomic_DNA"/>
</dbReference>
<evidence type="ECO:0000313" key="3">
    <source>
        <dbReference type="Proteomes" id="UP000237000"/>
    </source>
</evidence>
<keyword evidence="2" id="KW-0378">Hydrolase</keyword>
<dbReference type="PROSITE" id="PS51192">
    <property type="entry name" value="HELICASE_ATP_BIND_1"/>
    <property type="match status" value="1"/>
</dbReference>
<dbReference type="GO" id="GO:0004386">
    <property type="term" value="F:helicase activity"/>
    <property type="evidence" value="ECO:0007669"/>
    <property type="project" value="UniProtKB-KW"/>
</dbReference>
<keyword evidence="2" id="KW-0547">Nucleotide-binding</keyword>
<dbReference type="AlphaFoldDB" id="A0A2P5F2G5"/>
<feature type="domain" description="Helicase ATP-binding" evidence="1">
    <location>
        <begin position="78"/>
        <end position="152"/>
    </location>
</feature>
<dbReference type="InterPro" id="IPR011545">
    <property type="entry name" value="DEAD/DEAH_box_helicase_dom"/>
</dbReference>
<comment type="caution">
    <text evidence="2">The sequence shown here is derived from an EMBL/GenBank/DDBJ whole genome shotgun (WGS) entry which is preliminary data.</text>
</comment>
<dbReference type="OrthoDB" id="1744587at2759"/>
<dbReference type="InterPro" id="IPR027417">
    <property type="entry name" value="P-loop_NTPase"/>
</dbReference>
<keyword evidence="2" id="KW-0347">Helicase</keyword>
<keyword evidence="3" id="KW-1185">Reference proteome</keyword>
<dbReference type="InParanoid" id="A0A2P5F2G5"/>
<name>A0A2P5F2G5_TREOI</name>
<keyword evidence="2" id="KW-0067">ATP-binding</keyword>
<dbReference type="Proteomes" id="UP000237000">
    <property type="component" value="Unassembled WGS sequence"/>
</dbReference>
<accession>A0A2P5F2G5</accession>
<dbReference type="Gene3D" id="3.40.50.300">
    <property type="entry name" value="P-loop containing nucleotide triphosphate hydrolases"/>
    <property type="match status" value="1"/>
</dbReference>
<proteinExistence type="predicted"/>
<sequence length="152" mass="17698">MVKPSDKFHFSFEWDNAEDTSQTKILTKPSFCSDKGFVPAWTDMSKRIRTRLLISIGVRRSLRRLPRGIGGFSKRILELPLQIEKEIVKLAQYLDMKVMSVVREYSVEKQGFEFSRGQCEVLIATPGHLIDLLQWHYIILNNYNYVVLDEAD</sequence>
<dbReference type="SUPFAM" id="SSF52540">
    <property type="entry name" value="P-loop containing nucleoside triphosphate hydrolases"/>
    <property type="match status" value="1"/>
</dbReference>